<accession>A0AB39P9K3</accession>
<dbReference type="EMBL" id="CP163435">
    <property type="protein sequence ID" value="XDQ27069.1"/>
    <property type="molecule type" value="Genomic_DNA"/>
</dbReference>
<name>A0AB39P9K3_9ACTN</name>
<dbReference type="RefSeq" id="WP_369234319.1">
    <property type="nucleotide sequence ID" value="NZ_CP163435.1"/>
</dbReference>
<evidence type="ECO:0000313" key="2">
    <source>
        <dbReference type="EMBL" id="XDQ27069.1"/>
    </source>
</evidence>
<reference evidence="2" key="1">
    <citation type="submission" date="2024-07" db="EMBL/GenBank/DDBJ databases">
        <authorList>
            <person name="Yu S.T."/>
        </authorList>
    </citation>
    <scope>NUCLEOTIDE SEQUENCE</scope>
    <source>
        <strain evidence="2">R21</strain>
    </source>
</reference>
<dbReference type="AlphaFoldDB" id="A0AB39P9K3"/>
<feature type="region of interest" description="Disordered" evidence="1">
    <location>
        <begin position="63"/>
        <end position="122"/>
    </location>
</feature>
<proteinExistence type="predicted"/>
<feature type="compositionally biased region" description="Basic and acidic residues" evidence="1">
    <location>
        <begin position="17"/>
        <end position="27"/>
    </location>
</feature>
<feature type="region of interest" description="Disordered" evidence="1">
    <location>
        <begin position="1"/>
        <end position="27"/>
    </location>
</feature>
<evidence type="ECO:0000256" key="1">
    <source>
        <dbReference type="SAM" id="MobiDB-lite"/>
    </source>
</evidence>
<gene>
    <name evidence="2" type="ORF">AB5J56_21200</name>
</gene>
<organism evidence="2">
    <name type="scientific">Streptomyces sp. R21</name>
    <dbReference type="NCBI Taxonomy" id="3238627"/>
    <lineage>
        <taxon>Bacteria</taxon>
        <taxon>Bacillati</taxon>
        <taxon>Actinomycetota</taxon>
        <taxon>Actinomycetes</taxon>
        <taxon>Kitasatosporales</taxon>
        <taxon>Streptomycetaceae</taxon>
        <taxon>Streptomyces</taxon>
    </lineage>
</organism>
<sequence>MGQQPVRQTEFVIGPKRIGEGDGEGEMRLHHGGLADHTVLPGFAPACQVGGYRSRHVALHPPHVSRHSIVPPLPAQPSRGFDRGREISGQSAQVRQAAPRGGSEPTFGRGDALHPATRSVGQPEVSLGLRQVVRGQFDEVIGEQLRREDG</sequence>
<protein>
    <submittedName>
        <fullName evidence="2">Uncharacterized protein</fullName>
    </submittedName>
</protein>